<protein>
    <submittedName>
        <fullName evidence="4">Peptidase M13 C-terminal domain-containing protein</fullName>
    </submittedName>
</protein>
<dbReference type="GO" id="GO:0016485">
    <property type="term" value="P:protein processing"/>
    <property type="evidence" value="ECO:0007669"/>
    <property type="project" value="TreeGrafter"/>
</dbReference>
<proteinExistence type="inferred from homology"/>
<dbReference type="SUPFAM" id="SSF55486">
    <property type="entry name" value="Metalloproteases ('zincins'), catalytic domain"/>
    <property type="match status" value="1"/>
</dbReference>
<dbReference type="InterPro" id="IPR000718">
    <property type="entry name" value="Peptidase_M13"/>
</dbReference>
<feature type="domain" description="Peptidase M13 C-terminal" evidence="2">
    <location>
        <begin position="254"/>
        <end position="454"/>
    </location>
</feature>
<accession>A0AAF3F4U0</accession>
<dbReference type="PANTHER" id="PTHR11733">
    <property type="entry name" value="ZINC METALLOPROTEASE FAMILY M13 NEPRILYSIN-RELATED"/>
    <property type="match status" value="1"/>
</dbReference>
<keyword evidence="3" id="KW-1185">Reference proteome</keyword>
<name>A0AAF3F4U0_9BILA</name>
<evidence type="ECO:0000313" key="3">
    <source>
        <dbReference type="Proteomes" id="UP000887575"/>
    </source>
</evidence>
<dbReference type="AlphaFoldDB" id="A0AAF3F4U0"/>
<evidence type="ECO:0000313" key="4">
    <source>
        <dbReference type="WBParaSite" id="MBELARI_LOCUS21568"/>
    </source>
</evidence>
<dbReference type="PROSITE" id="PS51885">
    <property type="entry name" value="NEPRILYSIN"/>
    <property type="match status" value="1"/>
</dbReference>
<organism evidence="3 4">
    <name type="scientific">Mesorhabditis belari</name>
    <dbReference type="NCBI Taxonomy" id="2138241"/>
    <lineage>
        <taxon>Eukaryota</taxon>
        <taxon>Metazoa</taxon>
        <taxon>Ecdysozoa</taxon>
        <taxon>Nematoda</taxon>
        <taxon>Chromadorea</taxon>
        <taxon>Rhabditida</taxon>
        <taxon>Rhabditina</taxon>
        <taxon>Rhabditomorpha</taxon>
        <taxon>Rhabditoidea</taxon>
        <taxon>Rhabditidae</taxon>
        <taxon>Mesorhabditinae</taxon>
        <taxon>Mesorhabditis</taxon>
    </lineage>
</organism>
<dbReference type="GO" id="GO:0005886">
    <property type="term" value="C:plasma membrane"/>
    <property type="evidence" value="ECO:0007669"/>
    <property type="project" value="TreeGrafter"/>
</dbReference>
<dbReference type="PANTHER" id="PTHR11733:SF167">
    <property type="entry name" value="FI17812P1-RELATED"/>
    <property type="match status" value="1"/>
</dbReference>
<sequence>MPLQGPRKSLLIGVTESLSEPSFQKTLDPEVIAYLKRDLFLEHIQIFRNKSVDPCENFYRHICPATIQEDQTISYRYIPPQIRKTLEFPVGEVEVGLGPILEDISLNDEKQYAQFLQRFISGLRPFGKLVKYVNDYKLLNDTVYAKLRKKIRKMSKIMRNDVEQTSNQLMSPQTKLRFERISRTMMVILGKSNANKDDIVYQNLYTLLSKLWNQLYGKHLSYEKVAMQLGNLISAFYEVSPVELYAISLSHHLNAFNFADRNTLKIPITGCLFSQLARNSPSFYGGIGFTLAHEMYHNFFTEESLMADIHLLEGKQCLDEHKEAVCREIGDTDGKLDCSAFEEKLFKPCDCQAPQSLKPTYFEDVVDRVGIQLAFKAMREEIGVEKLTEFVYPEHGITNEQMFFYAHAIKNCHDAPYQWRSYGEPHEGAMMRVNQLVTLSPEFNKAFKCSSQSMQAKLMNSAGRTQCNQVGPDVLKRLFAKN</sequence>
<dbReference type="GO" id="GO:0004222">
    <property type="term" value="F:metalloendopeptidase activity"/>
    <property type="evidence" value="ECO:0007669"/>
    <property type="project" value="InterPro"/>
</dbReference>
<evidence type="ECO:0000256" key="1">
    <source>
        <dbReference type="ARBA" id="ARBA00007357"/>
    </source>
</evidence>
<dbReference type="InterPro" id="IPR018497">
    <property type="entry name" value="Peptidase_M13_C"/>
</dbReference>
<dbReference type="InterPro" id="IPR024079">
    <property type="entry name" value="MetalloPept_cat_dom_sf"/>
</dbReference>
<dbReference type="Proteomes" id="UP000887575">
    <property type="component" value="Unassembled WGS sequence"/>
</dbReference>
<dbReference type="WBParaSite" id="MBELARI_LOCUS21568">
    <property type="protein sequence ID" value="MBELARI_LOCUS21568"/>
    <property type="gene ID" value="MBELARI_LOCUS21568"/>
</dbReference>
<comment type="similarity">
    <text evidence="1">Belongs to the peptidase M13 family.</text>
</comment>
<dbReference type="Pfam" id="PF01431">
    <property type="entry name" value="Peptidase_M13"/>
    <property type="match status" value="1"/>
</dbReference>
<reference evidence="4" key="1">
    <citation type="submission" date="2024-02" db="UniProtKB">
        <authorList>
            <consortium name="WormBaseParasite"/>
        </authorList>
    </citation>
    <scope>IDENTIFICATION</scope>
</reference>
<evidence type="ECO:0000259" key="2">
    <source>
        <dbReference type="Pfam" id="PF01431"/>
    </source>
</evidence>
<dbReference type="Gene3D" id="3.40.390.10">
    <property type="entry name" value="Collagenase (Catalytic Domain)"/>
    <property type="match status" value="1"/>
</dbReference>